<proteinExistence type="predicted"/>
<dbReference type="eggNOG" id="COG0457">
    <property type="taxonomic scope" value="Bacteria"/>
</dbReference>
<name>E1R3C1_SEDSS</name>
<dbReference type="KEGG" id="ssm:Spirs_2438"/>
<organism evidence="2 3">
    <name type="scientific">Sediminispirochaeta smaragdinae (strain DSM 11293 / JCM 15392 / SEBR 4228)</name>
    <name type="common">Spirochaeta smaragdinae</name>
    <dbReference type="NCBI Taxonomy" id="573413"/>
    <lineage>
        <taxon>Bacteria</taxon>
        <taxon>Pseudomonadati</taxon>
        <taxon>Spirochaetota</taxon>
        <taxon>Spirochaetia</taxon>
        <taxon>Spirochaetales</taxon>
        <taxon>Spirochaetaceae</taxon>
        <taxon>Sediminispirochaeta</taxon>
    </lineage>
</organism>
<dbReference type="InterPro" id="IPR011990">
    <property type="entry name" value="TPR-like_helical_dom_sf"/>
</dbReference>
<keyword evidence="3" id="KW-1185">Reference proteome</keyword>
<dbReference type="RefSeq" id="WP_013255015.1">
    <property type="nucleotide sequence ID" value="NC_014364.1"/>
</dbReference>
<dbReference type="Proteomes" id="UP000002318">
    <property type="component" value="Chromosome"/>
</dbReference>
<protein>
    <submittedName>
        <fullName evidence="2">Uncharacterized protein</fullName>
    </submittedName>
</protein>
<dbReference type="HOGENOM" id="CLU_496865_0_0_12"/>
<evidence type="ECO:0000313" key="3">
    <source>
        <dbReference type="Proteomes" id="UP000002318"/>
    </source>
</evidence>
<feature type="repeat" description="TPR" evidence="1">
    <location>
        <begin position="500"/>
        <end position="533"/>
    </location>
</feature>
<reference evidence="2 3" key="1">
    <citation type="journal article" date="2010" name="Stand. Genomic Sci.">
        <title>Complete genome sequence of Spirochaeta smaragdinae type strain (SEBR 4228).</title>
        <authorList>
            <person name="Mavromatis K."/>
            <person name="Yasawong M."/>
            <person name="Chertkov O."/>
            <person name="Lapidus A."/>
            <person name="Lucas S."/>
            <person name="Nolan M."/>
            <person name="Del Rio T.G."/>
            <person name="Tice H."/>
            <person name="Cheng J.F."/>
            <person name="Pitluck S."/>
            <person name="Liolios K."/>
            <person name="Ivanova N."/>
            <person name="Tapia R."/>
            <person name="Han C."/>
            <person name="Bruce D."/>
            <person name="Goodwin L."/>
            <person name="Pati A."/>
            <person name="Chen A."/>
            <person name="Palaniappan K."/>
            <person name="Land M."/>
            <person name="Hauser L."/>
            <person name="Chang Y.J."/>
            <person name="Jeffries C.D."/>
            <person name="Detter J.C."/>
            <person name="Rohde M."/>
            <person name="Brambilla E."/>
            <person name="Spring S."/>
            <person name="Goker M."/>
            <person name="Sikorski J."/>
            <person name="Woyke T."/>
            <person name="Bristow J."/>
            <person name="Eisen J.A."/>
            <person name="Markowitz V."/>
            <person name="Hugenholtz P."/>
            <person name="Klenk H.P."/>
            <person name="Kyrpides N.C."/>
        </authorList>
    </citation>
    <scope>NUCLEOTIDE SEQUENCE [LARGE SCALE GENOMIC DNA]</scope>
    <source>
        <strain evidence="3">DSM 11293 / JCM 15392 / SEBR 4228</strain>
    </source>
</reference>
<evidence type="ECO:0000313" key="2">
    <source>
        <dbReference type="EMBL" id="ADK81552.1"/>
    </source>
</evidence>
<accession>E1R3C1</accession>
<dbReference type="EMBL" id="CP002116">
    <property type="protein sequence ID" value="ADK81552.1"/>
    <property type="molecule type" value="Genomic_DNA"/>
</dbReference>
<dbReference type="SMART" id="SM00028">
    <property type="entry name" value="TPR"/>
    <property type="match status" value="2"/>
</dbReference>
<dbReference type="Gene3D" id="1.25.40.10">
    <property type="entry name" value="Tetratricopeptide repeat domain"/>
    <property type="match status" value="2"/>
</dbReference>
<evidence type="ECO:0000256" key="1">
    <source>
        <dbReference type="PROSITE-ProRule" id="PRU00339"/>
    </source>
</evidence>
<dbReference type="SUPFAM" id="SSF48452">
    <property type="entry name" value="TPR-like"/>
    <property type="match status" value="1"/>
</dbReference>
<gene>
    <name evidence="2" type="ordered locus">Spirs_2438</name>
</gene>
<sequence>MRLPRLGNRALVLLILILSAATVFLGYYVLKQRSVKAESGDLEKNLSLLKEIDRLLLLANYQQAGERVTTLLHDADSASLLLQLSKRASTIARDNGDFSFLEAAAVKGHRLFDGREDFAALYAYTLLRRNRWGDAVLLLKGYTPFHEDFTHAVYSEALFHVQEEKGTGYADYHADELEQLARQLDSRRIMADALLIRLRNNDFDGALELGKELRAGFGSDSYNRNDELLFLLFFEHGEYDRARQILEASSAFTAQEKLFLYADILMKTGNPIQAAETFKAIVRQFPSASWTPYYNLQILEEKTLKQNEPVFWLDRGAFLFGRNEHYLLASAAYCLDRSYMDEAKRYLKLYLDAGGNSAIADLFLEQSSGNAKPGRYRASLQQVIESSPKEVAEQRVKHGIWFFYGLRSAGDIGSLGAYASERWPQEGWPRFSIGLGLLLSGSLMDAEKSFKTGWELDNTLWEAAYNAGVLARASERLSEAMQWFRKAESSVPESENRRRALIYTQMAEIERTGGNRENAERYIRYALDIDPENASARSFYSLLDDSSP</sequence>
<dbReference type="STRING" id="573413.Spirs_2438"/>
<dbReference type="InterPro" id="IPR019734">
    <property type="entry name" value="TPR_rpt"/>
</dbReference>
<keyword evidence="1" id="KW-0802">TPR repeat</keyword>
<dbReference type="PROSITE" id="PS50005">
    <property type="entry name" value="TPR"/>
    <property type="match status" value="1"/>
</dbReference>
<dbReference type="AlphaFoldDB" id="E1R3C1"/>